<keyword evidence="1" id="KW-0808">Transferase</keyword>
<protein>
    <submittedName>
        <fullName evidence="4">Rhodanese domain protein</fullName>
    </submittedName>
</protein>
<organism evidence="4 5">
    <name type="scientific">Jonesia denitrificans (strain ATCC 14870 / DSM 20603 / BCRC 15368 / CIP 55.134 / JCM 11481 / NBRC 15587 / NCTC 10816 / Prevot 55134)</name>
    <name type="common">Listeria denitrificans</name>
    <dbReference type="NCBI Taxonomy" id="471856"/>
    <lineage>
        <taxon>Bacteria</taxon>
        <taxon>Bacillati</taxon>
        <taxon>Actinomycetota</taxon>
        <taxon>Actinomycetes</taxon>
        <taxon>Micrococcales</taxon>
        <taxon>Jonesiaceae</taxon>
        <taxon>Jonesia</taxon>
    </lineage>
</organism>
<dbReference type="HOGENOM" id="CLU_031618_0_0_11"/>
<dbReference type="InterPro" id="IPR045078">
    <property type="entry name" value="TST/MPST-like"/>
</dbReference>
<dbReference type="AlphaFoldDB" id="C7R180"/>
<dbReference type="InterPro" id="IPR001763">
    <property type="entry name" value="Rhodanese-like_dom"/>
</dbReference>
<evidence type="ECO:0000313" key="4">
    <source>
        <dbReference type="EMBL" id="ACV08295.1"/>
    </source>
</evidence>
<dbReference type="Pfam" id="PF00581">
    <property type="entry name" value="Rhodanese"/>
    <property type="match status" value="2"/>
</dbReference>
<name>C7R180_JONDD</name>
<dbReference type="SMART" id="SM00450">
    <property type="entry name" value="RHOD"/>
    <property type="match status" value="2"/>
</dbReference>
<feature type="domain" description="Rhodanese" evidence="3">
    <location>
        <begin position="172"/>
        <end position="298"/>
    </location>
</feature>
<keyword evidence="5" id="KW-1185">Reference proteome</keyword>
<sequence>MTTPHHHTQRAHVWTTVSDLHTRLNSPHPPRILDVRWQLGRNDGRERYEAGHIPGALYADLDTQLAAPASPEAGRHPLPSLQALTESIRAWGITPDIPVVVYDTVGGMSAARAWWLLRWAGLTDVTILDGGLDAWTKQGHSLTQGFDTVDPTTITLTGGHMPTITTDDAEHFPEHGILLDARAPHRYSGEEEPIDPRAGHIPGALNTPTAHFIDEAGHLKPAADLTDILTDAGVIDPSHADLDTDGLIASADQPLAVYCGSGVTAAHAIAVLASLGIEAALYPGSWSQWSHDPHRPVATGNHTEP</sequence>
<evidence type="ECO:0000259" key="3">
    <source>
        <dbReference type="PROSITE" id="PS50206"/>
    </source>
</evidence>
<dbReference type="KEGG" id="jde:Jden_0631"/>
<evidence type="ECO:0000313" key="5">
    <source>
        <dbReference type="Proteomes" id="UP000000628"/>
    </source>
</evidence>
<feature type="domain" description="Rhodanese" evidence="3">
    <location>
        <begin position="26"/>
        <end position="144"/>
    </location>
</feature>
<gene>
    <name evidence="4" type="ordered locus">Jden_0631</name>
</gene>
<evidence type="ECO:0000256" key="1">
    <source>
        <dbReference type="ARBA" id="ARBA00022679"/>
    </source>
</evidence>
<dbReference type="PANTHER" id="PTHR11364">
    <property type="entry name" value="THIOSULFATE SULFERTANSFERASE"/>
    <property type="match status" value="1"/>
</dbReference>
<dbReference type="STRING" id="471856.Jden_0631"/>
<keyword evidence="2" id="KW-0677">Repeat</keyword>
<dbReference type="SUPFAM" id="SSF52821">
    <property type="entry name" value="Rhodanese/Cell cycle control phosphatase"/>
    <property type="match status" value="2"/>
</dbReference>
<reference evidence="4 5" key="1">
    <citation type="journal article" date="2009" name="Stand. Genomic Sci.">
        <title>Complete genome sequence of Jonesia denitrificans type strain (Prevot 55134).</title>
        <authorList>
            <person name="Pukall R."/>
            <person name="Gehrich-Schroter G."/>
            <person name="Lapidus A."/>
            <person name="Nolan M."/>
            <person name="Glavina Del Rio T."/>
            <person name="Lucas S."/>
            <person name="Chen F."/>
            <person name="Tice H."/>
            <person name="Pitluck S."/>
            <person name="Cheng J.F."/>
            <person name="Copeland A."/>
            <person name="Saunders E."/>
            <person name="Brettin T."/>
            <person name="Detter J.C."/>
            <person name="Bruce D."/>
            <person name="Goodwin L."/>
            <person name="Pati A."/>
            <person name="Ivanova N."/>
            <person name="Mavromatis K."/>
            <person name="Ovchinnikova G."/>
            <person name="Chen A."/>
            <person name="Palaniappan K."/>
            <person name="Land M."/>
            <person name="Hauser L."/>
            <person name="Chang Y.J."/>
            <person name="Jeffries C.D."/>
            <person name="Chain P."/>
            <person name="Goker M."/>
            <person name="Bristow J."/>
            <person name="Eisen J.A."/>
            <person name="Markowitz V."/>
            <person name="Hugenholtz P."/>
            <person name="Kyrpides N.C."/>
            <person name="Klenk H.P."/>
            <person name="Han C."/>
        </authorList>
    </citation>
    <scope>NUCLEOTIDE SEQUENCE [LARGE SCALE GENOMIC DNA]</scope>
    <source>
        <strain evidence="5">ATCC 14870 / DSM 20603 / BCRC 15368 / CIP 55.134 / JCM 11481 / NBRC 15587 / NCTC 10816 / Prevot 55134</strain>
    </source>
</reference>
<dbReference type="Proteomes" id="UP000000628">
    <property type="component" value="Chromosome"/>
</dbReference>
<dbReference type="RefSeq" id="WP_015770923.1">
    <property type="nucleotide sequence ID" value="NC_013174.1"/>
</dbReference>
<dbReference type="Gene3D" id="3.40.250.10">
    <property type="entry name" value="Rhodanese-like domain"/>
    <property type="match status" value="2"/>
</dbReference>
<proteinExistence type="predicted"/>
<dbReference type="CDD" id="cd01449">
    <property type="entry name" value="TST_Repeat_2"/>
    <property type="match status" value="1"/>
</dbReference>
<dbReference type="CDD" id="cd01448">
    <property type="entry name" value="TST_Repeat_1"/>
    <property type="match status" value="1"/>
</dbReference>
<evidence type="ECO:0000256" key="2">
    <source>
        <dbReference type="ARBA" id="ARBA00022737"/>
    </source>
</evidence>
<accession>C7R180</accession>
<dbReference type="PROSITE" id="PS50206">
    <property type="entry name" value="RHODANESE_3"/>
    <property type="match status" value="2"/>
</dbReference>
<dbReference type="eggNOG" id="COG2897">
    <property type="taxonomic scope" value="Bacteria"/>
</dbReference>
<dbReference type="GO" id="GO:0004792">
    <property type="term" value="F:thiosulfate-cyanide sulfurtransferase activity"/>
    <property type="evidence" value="ECO:0007669"/>
    <property type="project" value="TreeGrafter"/>
</dbReference>
<dbReference type="PANTHER" id="PTHR11364:SF27">
    <property type="entry name" value="SULFURTRANSFERASE"/>
    <property type="match status" value="1"/>
</dbReference>
<dbReference type="InterPro" id="IPR036873">
    <property type="entry name" value="Rhodanese-like_dom_sf"/>
</dbReference>
<dbReference type="EMBL" id="CP001706">
    <property type="protein sequence ID" value="ACV08295.1"/>
    <property type="molecule type" value="Genomic_DNA"/>
</dbReference>